<dbReference type="InterPro" id="IPR001199">
    <property type="entry name" value="Cyt_B5-like_heme/steroid-bd"/>
</dbReference>
<dbReference type="InterPro" id="IPR018506">
    <property type="entry name" value="Cyt_B5_heme-BS"/>
</dbReference>
<dbReference type="Pfam" id="PF00175">
    <property type="entry name" value="NAD_binding_1"/>
    <property type="match status" value="1"/>
</dbReference>
<dbReference type="SUPFAM" id="SSF63380">
    <property type="entry name" value="Riboflavin synthase domain-like"/>
    <property type="match status" value="1"/>
</dbReference>
<dbReference type="Gene3D" id="3.10.120.10">
    <property type="entry name" value="Cytochrome b5-like heme/steroid binding domain"/>
    <property type="match status" value="1"/>
</dbReference>
<comment type="similarity">
    <text evidence="1">Belongs to the flavoprotein pyridine nucleotide cytochrome reductase family.</text>
</comment>
<keyword evidence="2" id="KW-0349">Heme</keyword>
<proteinExistence type="inferred from homology"/>
<dbReference type="CDD" id="cd06183">
    <property type="entry name" value="cyt_b5_reduct_like"/>
    <property type="match status" value="1"/>
</dbReference>
<dbReference type="Gene3D" id="2.40.30.10">
    <property type="entry name" value="Translation factors"/>
    <property type="match status" value="1"/>
</dbReference>
<dbReference type="InterPro" id="IPR001433">
    <property type="entry name" value="OxRdtase_FAD/NAD-bd"/>
</dbReference>
<gene>
    <name evidence="8" type="ORF">CHILSU_LOCUS4093</name>
</gene>
<evidence type="ECO:0000256" key="6">
    <source>
        <dbReference type="SAM" id="MobiDB-lite"/>
    </source>
</evidence>
<evidence type="ECO:0000256" key="2">
    <source>
        <dbReference type="ARBA" id="ARBA00022617"/>
    </source>
</evidence>
<keyword evidence="9" id="KW-1185">Reference proteome</keyword>
<evidence type="ECO:0000313" key="9">
    <source>
        <dbReference type="Proteomes" id="UP001153292"/>
    </source>
</evidence>
<dbReference type="InterPro" id="IPR017938">
    <property type="entry name" value="Riboflavin_synthase-like_b-brl"/>
</dbReference>
<dbReference type="InterPro" id="IPR036400">
    <property type="entry name" value="Cyt_B5-like_heme/steroid_sf"/>
</dbReference>
<feature type="compositionally biased region" description="Basic and acidic residues" evidence="6">
    <location>
        <begin position="151"/>
        <end position="163"/>
    </location>
</feature>
<dbReference type="PANTHER" id="PTHR46237:SF1">
    <property type="entry name" value="CYTOCHROME B5 REDUCTASE 4"/>
    <property type="match status" value="1"/>
</dbReference>
<evidence type="ECO:0000256" key="3">
    <source>
        <dbReference type="ARBA" id="ARBA00022723"/>
    </source>
</evidence>
<name>A0ABN8L954_CHISP</name>
<dbReference type="SUPFAM" id="SSF52343">
    <property type="entry name" value="Ferredoxin reductase-like, C-terminal NADP-linked domain"/>
    <property type="match status" value="1"/>
</dbReference>
<evidence type="ECO:0000313" key="8">
    <source>
        <dbReference type="EMBL" id="CAH2984099.1"/>
    </source>
</evidence>
<reference evidence="8" key="1">
    <citation type="submission" date="2021-12" db="EMBL/GenBank/DDBJ databases">
        <authorList>
            <person name="King R."/>
        </authorList>
    </citation>
    <scope>NUCLEOTIDE SEQUENCE</scope>
</reference>
<dbReference type="Pfam" id="PF00173">
    <property type="entry name" value="Cyt-b5"/>
    <property type="match status" value="1"/>
</dbReference>
<dbReference type="SUPFAM" id="SSF55856">
    <property type="entry name" value="Cytochrome b5-like heme/steroid binding domain"/>
    <property type="match status" value="1"/>
</dbReference>
<dbReference type="InterPro" id="IPR008978">
    <property type="entry name" value="HSP20-like_chaperone"/>
</dbReference>
<sequence>MPCCGCWWNGRQRHRPPESNTSGNPRNKCALQPGHSLMDWIRLGNSGKDLTGVGGRIRPVTPQELATHNSESDAWLAIRGRVYNITHYLPYHPGGPEELMKGAGIDATQLFDKVHPWVNFDSLLAKCVVGPLRFNIPDSDELFDTSSSSPKSDRLREPSKTQELVRKSMENLANCITPVRKKITSRSEENVKSSPPSKIMQSLIQSSDLPVSISRRAAASPTKSAEKVDVPPLRYDWIQTSTKLTISVYTGALANPGGCARITEGILLIEVATNGWLRTLKLLPEAELEEPLQLRVYAESGKIDVIAQKADAHLWKGCGEVTLGVATRVASPRTVECRVVTSDVVTHDSVMLTVSPRSGPVVVPLGHHIRVHMKVAGSECIRSYTPVGEGWFPHEDASALRLAVKKYPNGCLSPHLTALKVGETVTLSGPYGSFQLNKLKAVKKIYFLAAGTGITPMLGLLNFMLSRSNLRCERAHLIFFNKTVDDILFKENFEEICKEDNRFVVTHVLSDAKSSWTGHRGRINLDLLHQILGKDPLKCGDQCTHFACICGPMEFTQTGLQLLKKCSMKDECIHAFMG</sequence>
<dbReference type="SUPFAM" id="SSF49764">
    <property type="entry name" value="HSP20-like chaperones"/>
    <property type="match status" value="1"/>
</dbReference>
<evidence type="ECO:0000256" key="1">
    <source>
        <dbReference type="ARBA" id="ARBA00006105"/>
    </source>
</evidence>
<dbReference type="SMART" id="SM01117">
    <property type="entry name" value="Cyt-b5"/>
    <property type="match status" value="1"/>
</dbReference>
<keyword evidence="5" id="KW-0408">Iron</keyword>
<dbReference type="InterPro" id="IPR008333">
    <property type="entry name" value="Cbr1-like_FAD-bd_dom"/>
</dbReference>
<dbReference type="PRINTS" id="PR00406">
    <property type="entry name" value="CYTB5RDTASE"/>
</dbReference>
<dbReference type="InterPro" id="IPR051872">
    <property type="entry name" value="Cytochrome_b5/Flavoprotein_Rdt"/>
</dbReference>
<dbReference type="Gene3D" id="3.40.50.80">
    <property type="entry name" value="Nucleotide-binding domain of ferredoxin-NADP reductase (FNR) module"/>
    <property type="match status" value="1"/>
</dbReference>
<accession>A0ABN8L954</accession>
<dbReference type="PANTHER" id="PTHR46237">
    <property type="entry name" value="CYTOCHROME B5 REDUCTASE 4 FAMILY MEMBER"/>
    <property type="match status" value="1"/>
</dbReference>
<feature type="region of interest" description="Disordered" evidence="6">
    <location>
        <begin position="140"/>
        <end position="163"/>
    </location>
</feature>
<feature type="domain" description="Cytochrome b5 heme-binding" evidence="7">
    <location>
        <begin position="60"/>
        <end position="133"/>
    </location>
</feature>
<protein>
    <recommendedName>
        <fullName evidence="7">Cytochrome b5 heme-binding domain-containing protein</fullName>
    </recommendedName>
</protein>
<dbReference type="Pfam" id="PF00970">
    <property type="entry name" value="FAD_binding_6"/>
    <property type="match status" value="1"/>
</dbReference>
<dbReference type="PROSITE" id="PS00191">
    <property type="entry name" value="CYTOCHROME_B5_1"/>
    <property type="match status" value="1"/>
</dbReference>
<dbReference type="InterPro" id="IPR039261">
    <property type="entry name" value="FNR_nucleotide-bd"/>
</dbReference>
<evidence type="ECO:0000256" key="4">
    <source>
        <dbReference type="ARBA" id="ARBA00023002"/>
    </source>
</evidence>
<evidence type="ECO:0000256" key="5">
    <source>
        <dbReference type="ARBA" id="ARBA00023004"/>
    </source>
</evidence>
<dbReference type="EMBL" id="OU963911">
    <property type="protein sequence ID" value="CAH2984099.1"/>
    <property type="molecule type" value="Genomic_DNA"/>
</dbReference>
<keyword evidence="3" id="KW-0479">Metal-binding</keyword>
<evidence type="ECO:0000259" key="7">
    <source>
        <dbReference type="SMART" id="SM01117"/>
    </source>
</evidence>
<organism evidence="8 9">
    <name type="scientific">Chilo suppressalis</name>
    <name type="common">Asiatic rice borer moth</name>
    <dbReference type="NCBI Taxonomy" id="168631"/>
    <lineage>
        <taxon>Eukaryota</taxon>
        <taxon>Metazoa</taxon>
        <taxon>Ecdysozoa</taxon>
        <taxon>Arthropoda</taxon>
        <taxon>Hexapoda</taxon>
        <taxon>Insecta</taxon>
        <taxon>Pterygota</taxon>
        <taxon>Neoptera</taxon>
        <taxon>Endopterygota</taxon>
        <taxon>Lepidoptera</taxon>
        <taxon>Glossata</taxon>
        <taxon>Ditrysia</taxon>
        <taxon>Pyraloidea</taxon>
        <taxon>Crambidae</taxon>
        <taxon>Crambinae</taxon>
        <taxon>Chilo</taxon>
    </lineage>
</organism>
<keyword evidence="4" id="KW-0560">Oxidoreductase</keyword>
<dbReference type="Proteomes" id="UP001153292">
    <property type="component" value="Chromosome 18"/>
</dbReference>